<keyword evidence="1" id="KW-0812">Transmembrane</keyword>
<proteinExistence type="predicted"/>
<evidence type="ECO:0000256" key="1">
    <source>
        <dbReference type="SAM" id="Phobius"/>
    </source>
</evidence>
<evidence type="ECO:0000313" key="2">
    <source>
        <dbReference type="EMBL" id="KAG7445189.1"/>
    </source>
</evidence>
<sequence length="181" mass="19507">MDTSFVMTPAGKFKVILLMLPLSSSKSAPALLIDRLPTNPPAYLKCKFVYQTTGSKILPWQLLRSGQKILTTAPYVAGVAAVGGVSWLAGSLLIRRNVRILLLGNPASGRLGTPLVCILGREPSRYRHFLLLALLAYPPLDPSGSFDHLASLLDHNSDASSTIASVVLPTRPDLLWDIFSG</sequence>
<keyword evidence="1" id="KW-1133">Transmembrane helix</keyword>
<gene>
    <name evidence="2" type="ORF">BT62DRAFT_1006874</name>
</gene>
<dbReference type="AlphaFoldDB" id="A0A9P8ARH2"/>
<evidence type="ECO:0000313" key="3">
    <source>
        <dbReference type="Proteomes" id="UP000812287"/>
    </source>
</evidence>
<organism evidence="2 3">
    <name type="scientific">Guyanagaster necrorhizus</name>
    <dbReference type="NCBI Taxonomy" id="856835"/>
    <lineage>
        <taxon>Eukaryota</taxon>
        <taxon>Fungi</taxon>
        <taxon>Dikarya</taxon>
        <taxon>Basidiomycota</taxon>
        <taxon>Agaricomycotina</taxon>
        <taxon>Agaricomycetes</taxon>
        <taxon>Agaricomycetidae</taxon>
        <taxon>Agaricales</taxon>
        <taxon>Marasmiineae</taxon>
        <taxon>Physalacriaceae</taxon>
        <taxon>Guyanagaster</taxon>
    </lineage>
</organism>
<feature type="transmembrane region" description="Helical" evidence="1">
    <location>
        <begin position="73"/>
        <end position="94"/>
    </location>
</feature>
<accession>A0A9P8ARH2</accession>
<dbReference type="GeneID" id="66099569"/>
<dbReference type="EMBL" id="MU250537">
    <property type="protein sequence ID" value="KAG7445189.1"/>
    <property type="molecule type" value="Genomic_DNA"/>
</dbReference>
<comment type="caution">
    <text evidence="2">The sequence shown here is derived from an EMBL/GenBank/DDBJ whole genome shotgun (WGS) entry which is preliminary data.</text>
</comment>
<keyword evidence="1" id="KW-0472">Membrane</keyword>
<protein>
    <submittedName>
        <fullName evidence="2">Uncharacterized protein</fullName>
    </submittedName>
</protein>
<keyword evidence="3" id="KW-1185">Reference proteome</keyword>
<name>A0A9P8ARH2_9AGAR</name>
<dbReference type="Proteomes" id="UP000812287">
    <property type="component" value="Unassembled WGS sequence"/>
</dbReference>
<reference evidence="2" key="1">
    <citation type="submission" date="2020-11" db="EMBL/GenBank/DDBJ databases">
        <title>Adaptations for nitrogen fixation in a non-lichenized fungal sporocarp promotes dispersal by wood-feeding termites.</title>
        <authorList>
            <consortium name="DOE Joint Genome Institute"/>
            <person name="Koch R.A."/>
            <person name="Yoon G."/>
            <person name="Arayal U."/>
            <person name="Lail K."/>
            <person name="Amirebrahimi M."/>
            <person name="Labutti K."/>
            <person name="Lipzen A."/>
            <person name="Riley R."/>
            <person name="Barry K."/>
            <person name="Henrissat B."/>
            <person name="Grigoriev I.V."/>
            <person name="Herr J.R."/>
            <person name="Aime M.C."/>
        </authorList>
    </citation>
    <scope>NUCLEOTIDE SEQUENCE</scope>
    <source>
        <strain evidence="2">MCA 3950</strain>
    </source>
</reference>
<dbReference type="RefSeq" id="XP_043038689.1">
    <property type="nucleotide sequence ID" value="XM_043177282.1"/>
</dbReference>